<dbReference type="PANTHER" id="PTHR46796">
    <property type="entry name" value="HTH-TYPE TRANSCRIPTIONAL ACTIVATOR RHAS-RELATED"/>
    <property type="match status" value="1"/>
</dbReference>
<feature type="domain" description="HTH araC/xylS-type" evidence="4">
    <location>
        <begin position="204"/>
        <end position="302"/>
    </location>
</feature>
<keyword evidence="2" id="KW-0238">DNA-binding</keyword>
<dbReference type="InterPro" id="IPR018060">
    <property type="entry name" value="HTH_AraC"/>
</dbReference>
<dbReference type="Pfam" id="PF12852">
    <property type="entry name" value="Cupin_6"/>
    <property type="match status" value="1"/>
</dbReference>
<evidence type="ECO:0000259" key="4">
    <source>
        <dbReference type="PROSITE" id="PS01124"/>
    </source>
</evidence>
<reference evidence="6" key="1">
    <citation type="journal article" date="2019" name="Int. J. Syst. Evol. Microbiol.">
        <title>The Global Catalogue of Microorganisms (GCM) 10K type strain sequencing project: providing services to taxonomists for standard genome sequencing and annotation.</title>
        <authorList>
            <consortium name="The Broad Institute Genomics Platform"/>
            <consortium name="The Broad Institute Genome Sequencing Center for Infectious Disease"/>
            <person name="Wu L."/>
            <person name="Ma J."/>
        </authorList>
    </citation>
    <scope>NUCLEOTIDE SEQUENCE [LARGE SCALE GENOMIC DNA]</scope>
    <source>
        <strain evidence="6">JCM 16544</strain>
    </source>
</reference>
<sequence>MSSDSVVLDGLVSDPEVFVLRCCLDDPAALDLHDAGAVTVLIGERGRVRIDRGGAHAEIGPGDVLVMTGTAPYLLKTSDAAPLSARVDTEHRCHTIDGRPLKDEWALGLRMWGHRADADTRILVATVDDVTLAASLEAAVGSGPHVVPGMALASRYVDALAAEADAIQPLEDGIMARLAEVVALEAARRIARPTPTDPADLRIDEVVATVRENLGAAWTVARMAKEATMSRSTFSARFTARFGDAPAAALARWRMDAAASVLASTDDTVDAVARSVGYADGFAFSDAFQRVVGVRPSAFRRRA</sequence>
<dbReference type="InterPro" id="IPR009057">
    <property type="entry name" value="Homeodomain-like_sf"/>
</dbReference>
<evidence type="ECO:0000256" key="3">
    <source>
        <dbReference type="ARBA" id="ARBA00023163"/>
    </source>
</evidence>
<name>A0ABP7A085_9MICO</name>
<accession>A0ABP7A085</accession>
<keyword evidence="1" id="KW-0805">Transcription regulation</keyword>
<evidence type="ECO:0000256" key="2">
    <source>
        <dbReference type="ARBA" id="ARBA00023125"/>
    </source>
</evidence>
<dbReference type="SUPFAM" id="SSF46689">
    <property type="entry name" value="Homeodomain-like"/>
    <property type="match status" value="1"/>
</dbReference>
<dbReference type="InterPro" id="IPR050204">
    <property type="entry name" value="AraC_XylS_family_regulators"/>
</dbReference>
<dbReference type="InterPro" id="IPR032783">
    <property type="entry name" value="AraC_lig"/>
</dbReference>
<dbReference type="Gene3D" id="1.10.10.60">
    <property type="entry name" value="Homeodomain-like"/>
    <property type="match status" value="1"/>
</dbReference>
<gene>
    <name evidence="5" type="ORF">GCM10022200_01270</name>
</gene>
<keyword evidence="3" id="KW-0804">Transcription</keyword>
<proteinExistence type="predicted"/>
<dbReference type="Pfam" id="PF12833">
    <property type="entry name" value="HTH_18"/>
    <property type="match status" value="1"/>
</dbReference>
<dbReference type="PANTHER" id="PTHR46796:SF13">
    <property type="entry name" value="HTH-TYPE TRANSCRIPTIONAL ACTIVATOR RHAS"/>
    <property type="match status" value="1"/>
</dbReference>
<dbReference type="RefSeq" id="WP_344735891.1">
    <property type="nucleotide sequence ID" value="NZ_BAAAYU010000001.1"/>
</dbReference>
<organism evidence="5 6">
    <name type="scientific">Microbacterium awajiense</name>
    <dbReference type="NCBI Taxonomy" id="415214"/>
    <lineage>
        <taxon>Bacteria</taxon>
        <taxon>Bacillati</taxon>
        <taxon>Actinomycetota</taxon>
        <taxon>Actinomycetes</taxon>
        <taxon>Micrococcales</taxon>
        <taxon>Microbacteriaceae</taxon>
        <taxon>Microbacterium</taxon>
    </lineage>
</organism>
<dbReference type="PROSITE" id="PS01124">
    <property type="entry name" value="HTH_ARAC_FAMILY_2"/>
    <property type="match status" value="1"/>
</dbReference>
<evidence type="ECO:0000313" key="5">
    <source>
        <dbReference type="EMBL" id="GAA3622843.1"/>
    </source>
</evidence>
<protein>
    <submittedName>
        <fullName evidence="5">AraC family transcriptional regulator</fullName>
    </submittedName>
</protein>
<dbReference type="SMART" id="SM00342">
    <property type="entry name" value="HTH_ARAC"/>
    <property type="match status" value="1"/>
</dbReference>
<comment type="caution">
    <text evidence="5">The sequence shown here is derived from an EMBL/GenBank/DDBJ whole genome shotgun (WGS) entry which is preliminary data.</text>
</comment>
<dbReference type="Proteomes" id="UP001501697">
    <property type="component" value="Unassembled WGS sequence"/>
</dbReference>
<keyword evidence="6" id="KW-1185">Reference proteome</keyword>
<dbReference type="EMBL" id="BAAAYU010000001">
    <property type="protein sequence ID" value="GAA3622843.1"/>
    <property type="molecule type" value="Genomic_DNA"/>
</dbReference>
<evidence type="ECO:0000256" key="1">
    <source>
        <dbReference type="ARBA" id="ARBA00023015"/>
    </source>
</evidence>
<evidence type="ECO:0000313" key="6">
    <source>
        <dbReference type="Proteomes" id="UP001501697"/>
    </source>
</evidence>